<dbReference type="OrthoDB" id="2803764at2759"/>
<evidence type="ECO:0000313" key="2">
    <source>
        <dbReference type="EMBL" id="EMD34887.1"/>
    </source>
</evidence>
<name>M2R8Y7_CERS8</name>
<protein>
    <submittedName>
        <fullName evidence="2">Uncharacterized protein</fullName>
    </submittedName>
</protein>
<evidence type="ECO:0000313" key="3">
    <source>
        <dbReference type="Proteomes" id="UP000016930"/>
    </source>
</evidence>
<organism evidence="2 3">
    <name type="scientific">Ceriporiopsis subvermispora (strain B)</name>
    <name type="common">White-rot fungus</name>
    <name type="synonym">Gelatoporia subvermispora</name>
    <dbReference type="NCBI Taxonomy" id="914234"/>
    <lineage>
        <taxon>Eukaryota</taxon>
        <taxon>Fungi</taxon>
        <taxon>Dikarya</taxon>
        <taxon>Basidiomycota</taxon>
        <taxon>Agaricomycotina</taxon>
        <taxon>Agaricomycetes</taxon>
        <taxon>Polyporales</taxon>
        <taxon>Gelatoporiaceae</taxon>
        <taxon>Gelatoporia</taxon>
    </lineage>
</organism>
<proteinExistence type="predicted"/>
<keyword evidence="3" id="KW-1185">Reference proteome</keyword>
<feature type="region of interest" description="Disordered" evidence="1">
    <location>
        <begin position="111"/>
        <end position="164"/>
    </location>
</feature>
<reference evidence="2 3" key="1">
    <citation type="journal article" date="2012" name="Proc. Natl. Acad. Sci. U.S.A.">
        <title>Comparative genomics of Ceriporiopsis subvermispora and Phanerochaete chrysosporium provide insight into selective ligninolysis.</title>
        <authorList>
            <person name="Fernandez-Fueyo E."/>
            <person name="Ruiz-Duenas F.J."/>
            <person name="Ferreira P."/>
            <person name="Floudas D."/>
            <person name="Hibbett D.S."/>
            <person name="Canessa P."/>
            <person name="Larrondo L.F."/>
            <person name="James T.Y."/>
            <person name="Seelenfreund D."/>
            <person name="Lobos S."/>
            <person name="Polanco R."/>
            <person name="Tello M."/>
            <person name="Honda Y."/>
            <person name="Watanabe T."/>
            <person name="Watanabe T."/>
            <person name="Ryu J.S."/>
            <person name="Kubicek C.P."/>
            <person name="Schmoll M."/>
            <person name="Gaskell J."/>
            <person name="Hammel K.E."/>
            <person name="St John F.J."/>
            <person name="Vanden Wymelenberg A."/>
            <person name="Sabat G."/>
            <person name="Splinter BonDurant S."/>
            <person name="Syed K."/>
            <person name="Yadav J.S."/>
            <person name="Doddapaneni H."/>
            <person name="Subramanian V."/>
            <person name="Lavin J.L."/>
            <person name="Oguiza J.A."/>
            <person name="Perez G."/>
            <person name="Pisabarro A.G."/>
            <person name="Ramirez L."/>
            <person name="Santoyo F."/>
            <person name="Master E."/>
            <person name="Coutinho P.M."/>
            <person name="Henrissat B."/>
            <person name="Lombard V."/>
            <person name="Magnuson J.K."/>
            <person name="Kuees U."/>
            <person name="Hori C."/>
            <person name="Igarashi K."/>
            <person name="Samejima M."/>
            <person name="Held B.W."/>
            <person name="Barry K.W."/>
            <person name="LaButti K.M."/>
            <person name="Lapidus A."/>
            <person name="Lindquist E.A."/>
            <person name="Lucas S.M."/>
            <person name="Riley R."/>
            <person name="Salamov A.A."/>
            <person name="Hoffmeister D."/>
            <person name="Schwenk D."/>
            <person name="Hadar Y."/>
            <person name="Yarden O."/>
            <person name="de Vries R.P."/>
            <person name="Wiebenga A."/>
            <person name="Stenlid J."/>
            <person name="Eastwood D."/>
            <person name="Grigoriev I.V."/>
            <person name="Berka R.M."/>
            <person name="Blanchette R.A."/>
            <person name="Kersten P."/>
            <person name="Martinez A.T."/>
            <person name="Vicuna R."/>
            <person name="Cullen D."/>
        </authorList>
    </citation>
    <scope>NUCLEOTIDE SEQUENCE [LARGE SCALE GENOMIC DNA]</scope>
    <source>
        <strain evidence="2 3">B</strain>
    </source>
</reference>
<dbReference type="AlphaFoldDB" id="M2R8Y7"/>
<feature type="region of interest" description="Disordered" evidence="1">
    <location>
        <begin position="288"/>
        <end position="312"/>
    </location>
</feature>
<feature type="compositionally biased region" description="Basic residues" evidence="1">
    <location>
        <begin position="294"/>
        <end position="312"/>
    </location>
</feature>
<evidence type="ECO:0000256" key="1">
    <source>
        <dbReference type="SAM" id="MobiDB-lite"/>
    </source>
</evidence>
<dbReference type="Proteomes" id="UP000016930">
    <property type="component" value="Unassembled WGS sequence"/>
</dbReference>
<sequence>MPLQTSLNNFAHVPGLLGSQSVTGGPNDPPAPPAYNPAPNANVLQLLELQKQYEEYCKALTESCPGQQPMDLAQFAAYQSVASLIQPAPPAIQPNLELQAELRDLRNELEDLKRKKGSPDDDDYAADDDDEDTAHQTRKKRRRDRCRNKQADKYILSQKRKEDLSPAQLHTREELHHMVRDEVYQLTGYHKNYFPLRKATTDTIVPNHPPHPDHPLPPYWRLDLDIPVNRNPNLKVVKRAAQLVFCSQNPTHETCKLKYRNVKFTELDCQHFAKTVIRSIVCAYQTHHKPETKGKRRLQSHSNNRRVGRQHQLKTARLDVVAEYKAKYNEDPTPFLETDWMTDELSDWQHVDSDIRTKRRNAALRQAGLPSRTADGEDNKAVVLEVRRPRWRSTRFNKVVDRLDVLRLQKACKRRQMPSHPRVNFTRPYIAPPPTRTALYPVMLSRHWIEKYASKYTPDDMPQLKSNNPDGFDEEYSSDSAVSNYDLDLATPESSENEDGPEE</sequence>
<gene>
    <name evidence="2" type="ORF">CERSUDRAFT_75777</name>
</gene>
<feature type="compositionally biased region" description="Basic residues" evidence="1">
    <location>
        <begin position="136"/>
        <end position="146"/>
    </location>
</feature>
<feature type="region of interest" description="Disordered" evidence="1">
    <location>
        <begin position="457"/>
        <end position="503"/>
    </location>
</feature>
<feature type="region of interest" description="Disordered" evidence="1">
    <location>
        <begin position="18"/>
        <end position="38"/>
    </location>
</feature>
<dbReference type="HOGENOM" id="CLU_544003_0_0_1"/>
<feature type="compositionally biased region" description="Pro residues" evidence="1">
    <location>
        <begin position="27"/>
        <end position="36"/>
    </location>
</feature>
<dbReference type="EMBL" id="KB445802">
    <property type="protein sequence ID" value="EMD34887.1"/>
    <property type="molecule type" value="Genomic_DNA"/>
</dbReference>
<dbReference type="STRING" id="914234.M2R8Y7"/>
<feature type="compositionally biased region" description="Acidic residues" evidence="1">
    <location>
        <begin position="120"/>
        <end position="132"/>
    </location>
</feature>
<accession>M2R8Y7</accession>